<evidence type="ECO:0000313" key="1">
    <source>
        <dbReference type="EMBL" id="CCQ54018.1"/>
    </source>
</evidence>
<reference evidence="1 2" key="1">
    <citation type="submission" date="2013-01" db="EMBL/GenBank/DDBJ databases">
        <authorList>
            <person name="Bench S."/>
        </authorList>
    </citation>
    <scope>NUCLEOTIDE SEQUENCE [LARGE SCALE GENOMIC DNA]</scope>
    <source>
        <strain evidence="1 2">WH 0005</strain>
    </source>
</reference>
<gene>
    <name evidence="1" type="ORF">CWATWH0005_176</name>
</gene>
<sequence>MNHYWQDIISENKEKERFKPIPDPDYSTNPDIGFSITELCKKLIEEGGGRALYFRYQIYWDIDYSDLKEELLCQAINVDGTFVTGEENLYLHLQ</sequence>
<dbReference type="RefSeq" id="WP_021832288.1">
    <property type="nucleotide sequence ID" value="NZ_CAQL01000078.1"/>
</dbReference>
<dbReference type="Proteomes" id="UP000017981">
    <property type="component" value="Unassembled WGS sequence"/>
</dbReference>
<evidence type="ECO:0000313" key="2">
    <source>
        <dbReference type="Proteomes" id="UP000017981"/>
    </source>
</evidence>
<reference evidence="1 2" key="2">
    <citation type="submission" date="2013-09" db="EMBL/GenBank/DDBJ databases">
        <title>Whole genome comparison of six Crocosphaera watsonii strains with differing phenotypes.</title>
        <authorList>
            <person name="Bench S.R."/>
            <person name="Heller P."/>
            <person name="Frank I."/>
            <person name="Arciniega M."/>
            <person name="Shilova I.N."/>
            <person name="Zehr J.P."/>
        </authorList>
    </citation>
    <scope>NUCLEOTIDE SEQUENCE [LARGE SCALE GENOMIC DNA]</scope>
    <source>
        <strain evidence="1 2">WH 0005</strain>
    </source>
</reference>
<dbReference type="AlphaFoldDB" id="T2ILV1"/>
<protein>
    <submittedName>
        <fullName evidence="1">Uncharacterized protein</fullName>
    </submittedName>
</protein>
<dbReference type="EMBL" id="CAQL01000078">
    <property type="protein sequence ID" value="CCQ54018.1"/>
    <property type="molecule type" value="Genomic_DNA"/>
</dbReference>
<comment type="caution">
    <text evidence="1">The sequence shown here is derived from an EMBL/GenBank/DDBJ whole genome shotgun (WGS) entry which is preliminary data.</text>
</comment>
<organism evidence="1 2">
    <name type="scientific">Crocosphaera watsonii WH 0005</name>
    <dbReference type="NCBI Taxonomy" id="423472"/>
    <lineage>
        <taxon>Bacteria</taxon>
        <taxon>Bacillati</taxon>
        <taxon>Cyanobacteriota</taxon>
        <taxon>Cyanophyceae</taxon>
        <taxon>Oscillatoriophycideae</taxon>
        <taxon>Chroococcales</taxon>
        <taxon>Aphanothecaceae</taxon>
        <taxon>Crocosphaera</taxon>
    </lineage>
</organism>
<proteinExistence type="predicted"/>
<accession>T2ILV1</accession>
<name>T2ILV1_CROWT</name>